<dbReference type="EMBL" id="JBHSRS010000081">
    <property type="protein sequence ID" value="MFC6282927.1"/>
    <property type="molecule type" value="Genomic_DNA"/>
</dbReference>
<organism evidence="3 4">
    <name type="scientific">Polaromonas aquatica</name>
    <dbReference type="NCBI Taxonomy" id="332657"/>
    <lineage>
        <taxon>Bacteria</taxon>
        <taxon>Pseudomonadati</taxon>
        <taxon>Pseudomonadota</taxon>
        <taxon>Betaproteobacteria</taxon>
        <taxon>Burkholderiales</taxon>
        <taxon>Comamonadaceae</taxon>
        <taxon>Polaromonas</taxon>
    </lineage>
</organism>
<protein>
    <submittedName>
        <fullName evidence="3">Bug family tripartite tricarboxylate transporter substrate binding protein</fullName>
    </submittedName>
</protein>
<dbReference type="Gene3D" id="3.40.190.150">
    <property type="entry name" value="Bordetella uptake gene, domain 1"/>
    <property type="match status" value="1"/>
</dbReference>
<dbReference type="PANTHER" id="PTHR42928">
    <property type="entry name" value="TRICARBOXYLATE-BINDING PROTEIN"/>
    <property type="match status" value="1"/>
</dbReference>
<name>A0ABW1U025_9BURK</name>
<dbReference type="Gene3D" id="3.40.190.10">
    <property type="entry name" value="Periplasmic binding protein-like II"/>
    <property type="match status" value="1"/>
</dbReference>
<accession>A0ABW1U025</accession>
<dbReference type="CDD" id="cd07012">
    <property type="entry name" value="PBP2_Bug_TTT"/>
    <property type="match status" value="1"/>
</dbReference>
<gene>
    <name evidence="3" type="ORF">ACFQND_17020</name>
</gene>
<dbReference type="PANTHER" id="PTHR42928:SF5">
    <property type="entry name" value="BLR1237 PROTEIN"/>
    <property type="match status" value="1"/>
</dbReference>
<dbReference type="PIRSF" id="PIRSF017082">
    <property type="entry name" value="YflP"/>
    <property type="match status" value="1"/>
</dbReference>
<dbReference type="PROSITE" id="PS51257">
    <property type="entry name" value="PROKAR_LIPOPROTEIN"/>
    <property type="match status" value="1"/>
</dbReference>
<evidence type="ECO:0000313" key="3">
    <source>
        <dbReference type="EMBL" id="MFC6282927.1"/>
    </source>
</evidence>
<reference evidence="4" key="1">
    <citation type="journal article" date="2019" name="Int. J. Syst. Evol. Microbiol.">
        <title>The Global Catalogue of Microorganisms (GCM) 10K type strain sequencing project: providing services to taxonomists for standard genome sequencing and annotation.</title>
        <authorList>
            <consortium name="The Broad Institute Genomics Platform"/>
            <consortium name="The Broad Institute Genome Sequencing Center for Infectious Disease"/>
            <person name="Wu L."/>
            <person name="Ma J."/>
        </authorList>
    </citation>
    <scope>NUCLEOTIDE SEQUENCE [LARGE SCALE GENOMIC DNA]</scope>
    <source>
        <strain evidence="4">CCUG 39402</strain>
    </source>
</reference>
<keyword evidence="4" id="KW-1185">Reference proteome</keyword>
<feature type="chain" id="PRO_5046203548" evidence="2">
    <location>
        <begin position="25"/>
        <end position="323"/>
    </location>
</feature>
<dbReference type="InterPro" id="IPR042100">
    <property type="entry name" value="Bug_dom1"/>
</dbReference>
<comment type="similarity">
    <text evidence="1">Belongs to the UPF0065 (bug) family.</text>
</comment>
<dbReference type="RefSeq" id="WP_371435312.1">
    <property type="nucleotide sequence ID" value="NZ_JBHSRS010000081.1"/>
</dbReference>
<dbReference type="Pfam" id="PF03401">
    <property type="entry name" value="TctC"/>
    <property type="match status" value="1"/>
</dbReference>
<keyword evidence="2" id="KW-0732">Signal</keyword>
<sequence>MKNVSWFKAALLLTSTALGFSACAAWPEMPLRIVIPFAAGGSADNALRQMAPILQARLGQPIVIDNKAGAAGNIGAMEVVRAKPDGYTLLLGATNNFVINQFIYPTMGFDPLQALAPITRVLDVPSVLFTNANVPARTYREFAEYAKSQAGQLNYGSPGLGTAPHLSGFALSEVMGARMTHIAYKGAPPAVLGLLGNDIQMFLGSYSAMSPQLATGRVRALAVAAPSRLAALPHVPTASEAGMPGVVLSNWWGLAAPRGTDPVILQRLAGEIRHALAQPAIQRFFEAQGFVAGGNTPQEFTRQLGTEAKAWEGIVTRSGTKID</sequence>
<dbReference type="Proteomes" id="UP001596270">
    <property type="component" value="Unassembled WGS sequence"/>
</dbReference>
<evidence type="ECO:0000256" key="2">
    <source>
        <dbReference type="SAM" id="SignalP"/>
    </source>
</evidence>
<dbReference type="InterPro" id="IPR005064">
    <property type="entry name" value="BUG"/>
</dbReference>
<comment type="caution">
    <text evidence="3">The sequence shown here is derived from an EMBL/GenBank/DDBJ whole genome shotgun (WGS) entry which is preliminary data.</text>
</comment>
<feature type="signal peptide" evidence="2">
    <location>
        <begin position="1"/>
        <end position="24"/>
    </location>
</feature>
<evidence type="ECO:0000313" key="4">
    <source>
        <dbReference type="Proteomes" id="UP001596270"/>
    </source>
</evidence>
<dbReference type="SUPFAM" id="SSF53850">
    <property type="entry name" value="Periplasmic binding protein-like II"/>
    <property type="match status" value="1"/>
</dbReference>
<proteinExistence type="inferred from homology"/>
<evidence type="ECO:0000256" key="1">
    <source>
        <dbReference type="ARBA" id="ARBA00006987"/>
    </source>
</evidence>